<dbReference type="PANTHER" id="PTHR44520:SF2">
    <property type="entry name" value="RESPONSE REGULATOR RCP1"/>
    <property type="match status" value="1"/>
</dbReference>
<dbReference type="InterPro" id="IPR001789">
    <property type="entry name" value="Sig_transdc_resp-reg_receiver"/>
</dbReference>
<accession>A0ABN7RL61</accession>
<dbReference type="RefSeq" id="WP_215236706.1">
    <property type="nucleotide sequence ID" value="NZ_CAJRAU010000014.1"/>
</dbReference>
<keyword evidence="4" id="KW-1185">Reference proteome</keyword>
<keyword evidence="1" id="KW-0597">Phosphoprotein</keyword>
<organism evidence="3 4">
    <name type="scientific">Dyadobacter linearis</name>
    <dbReference type="NCBI Taxonomy" id="2823330"/>
    <lineage>
        <taxon>Bacteria</taxon>
        <taxon>Pseudomonadati</taxon>
        <taxon>Bacteroidota</taxon>
        <taxon>Cytophagia</taxon>
        <taxon>Cytophagales</taxon>
        <taxon>Spirosomataceae</taxon>
        <taxon>Dyadobacter</taxon>
    </lineage>
</organism>
<gene>
    <name evidence="3" type="ORF">DYBT9623_05486</name>
</gene>
<dbReference type="SMART" id="SM00448">
    <property type="entry name" value="REC"/>
    <property type="match status" value="1"/>
</dbReference>
<feature type="modified residue" description="4-aspartylphosphate" evidence="1">
    <location>
        <position position="70"/>
    </location>
</feature>
<dbReference type="InterPro" id="IPR052893">
    <property type="entry name" value="TCS_response_regulator"/>
</dbReference>
<evidence type="ECO:0000313" key="3">
    <source>
        <dbReference type="EMBL" id="CAG5074798.1"/>
    </source>
</evidence>
<proteinExistence type="predicted"/>
<protein>
    <recommendedName>
        <fullName evidence="2">Response regulatory domain-containing protein</fullName>
    </recommendedName>
</protein>
<dbReference type="Pfam" id="PF00072">
    <property type="entry name" value="Response_reg"/>
    <property type="match status" value="1"/>
</dbReference>
<evidence type="ECO:0000256" key="1">
    <source>
        <dbReference type="PROSITE-ProRule" id="PRU00169"/>
    </source>
</evidence>
<comment type="caution">
    <text evidence="3">The sequence shown here is derived from an EMBL/GenBank/DDBJ whole genome shotgun (WGS) entry which is preliminary data.</text>
</comment>
<dbReference type="Gene3D" id="3.40.50.2300">
    <property type="match status" value="1"/>
</dbReference>
<dbReference type="InterPro" id="IPR011006">
    <property type="entry name" value="CheY-like_superfamily"/>
</dbReference>
<evidence type="ECO:0000259" key="2">
    <source>
        <dbReference type="PROSITE" id="PS50110"/>
    </source>
</evidence>
<name>A0ABN7RL61_9BACT</name>
<dbReference type="PROSITE" id="PS50110">
    <property type="entry name" value="RESPONSE_REGULATORY"/>
    <property type="match status" value="1"/>
</dbReference>
<dbReference type="SUPFAM" id="SSF52172">
    <property type="entry name" value="CheY-like"/>
    <property type="match status" value="1"/>
</dbReference>
<feature type="domain" description="Response regulatory" evidence="2">
    <location>
        <begin position="13"/>
        <end position="140"/>
    </location>
</feature>
<dbReference type="PANTHER" id="PTHR44520">
    <property type="entry name" value="RESPONSE REGULATOR RCP1-RELATED"/>
    <property type="match status" value="1"/>
</dbReference>
<dbReference type="Proteomes" id="UP000679725">
    <property type="component" value="Unassembled WGS sequence"/>
</dbReference>
<sequence length="143" mass="16018">MAGYANILSESQRFIIVDDDSVNNLVSTFIIQRHQKDAEIHVFVDPELALNSIQEIIDTNHNVKTIILLDINMPIMNGWEFLEELAKLKESAMSGFRIFMLSSSMDLIDKAKVESHTLVSGFFSKPLSLNHLSTACGNATFTD</sequence>
<reference evidence="3 4" key="1">
    <citation type="submission" date="2021-04" db="EMBL/GenBank/DDBJ databases">
        <authorList>
            <person name="Rodrigo-Torres L."/>
            <person name="Arahal R. D."/>
            <person name="Lucena T."/>
        </authorList>
    </citation>
    <scope>NUCLEOTIDE SEQUENCE [LARGE SCALE GENOMIC DNA]</scope>
    <source>
        <strain evidence="3 4">CECT 9623</strain>
    </source>
</reference>
<evidence type="ECO:0000313" key="4">
    <source>
        <dbReference type="Proteomes" id="UP000679725"/>
    </source>
</evidence>
<dbReference type="EMBL" id="CAJRAU010000014">
    <property type="protein sequence ID" value="CAG5074798.1"/>
    <property type="molecule type" value="Genomic_DNA"/>
</dbReference>